<dbReference type="EMBL" id="JABANM010025470">
    <property type="protein sequence ID" value="KAF4714558.1"/>
    <property type="molecule type" value="Genomic_DNA"/>
</dbReference>
<comment type="caution">
    <text evidence="1">The sequence shown here is derived from an EMBL/GenBank/DDBJ whole genome shotgun (WGS) entry which is preliminary data.</text>
</comment>
<sequence length="149" mass="16355">KAEELDEMVGPAQVEQLARDVDVVEDGVARKHLEVAYFCRTLLGIHTESLRVLSDKVFLVIPTVWQAYITGHVKKSGGTTTPAISRAGESLAELVALFMFIMSLETDRVLGESGACAERTALSSRERHWSSRDKAKLLEFKKAGGGPLR</sequence>
<gene>
    <name evidence="1" type="ORF">FOZ62_010003</name>
</gene>
<dbReference type="AlphaFoldDB" id="A0A7J6R1R0"/>
<feature type="non-terminal residue" evidence="1">
    <location>
        <position position="1"/>
    </location>
</feature>
<organism evidence="1 2">
    <name type="scientific">Perkinsus olseni</name>
    <name type="common">Perkinsus atlanticus</name>
    <dbReference type="NCBI Taxonomy" id="32597"/>
    <lineage>
        <taxon>Eukaryota</taxon>
        <taxon>Sar</taxon>
        <taxon>Alveolata</taxon>
        <taxon>Perkinsozoa</taxon>
        <taxon>Perkinsea</taxon>
        <taxon>Perkinsida</taxon>
        <taxon>Perkinsidae</taxon>
        <taxon>Perkinsus</taxon>
    </lineage>
</organism>
<evidence type="ECO:0000313" key="2">
    <source>
        <dbReference type="Proteomes" id="UP000574390"/>
    </source>
</evidence>
<feature type="non-terminal residue" evidence="1">
    <location>
        <position position="149"/>
    </location>
</feature>
<proteinExistence type="predicted"/>
<name>A0A7J6R1R0_PEROL</name>
<protein>
    <submittedName>
        <fullName evidence="1">Uncharacterized protein</fullName>
    </submittedName>
</protein>
<evidence type="ECO:0000313" key="1">
    <source>
        <dbReference type="EMBL" id="KAF4714558.1"/>
    </source>
</evidence>
<accession>A0A7J6R1R0</accession>
<reference evidence="1 2" key="1">
    <citation type="submission" date="2020-04" db="EMBL/GenBank/DDBJ databases">
        <title>Perkinsus olseni comparative genomics.</title>
        <authorList>
            <person name="Bogema D.R."/>
        </authorList>
    </citation>
    <scope>NUCLEOTIDE SEQUENCE [LARGE SCALE GENOMIC DNA]</scope>
    <source>
        <strain evidence="1">ATCC PRA-205</strain>
    </source>
</reference>
<dbReference type="Proteomes" id="UP000574390">
    <property type="component" value="Unassembled WGS sequence"/>
</dbReference>